<comment type="caution">
    <text evidence="1">The sequence shown here is derived from an EMBL/GenBank/DDBJ whole genome shotgun (WGS) entry which is preliminary data.</text>
</comment>
<proteinExistence type="predicted"/>
<evidence type="ECO:0000313" key="1">
    <source>
        <dbReference type="EMBL" id="MCL9684603.1"/>
    </source>
</evidence>
<dbReference type="Proteomes" id="UP001139721">
    <property type="component" value="Unassembled WGS sequence"/>
</dbReference>
<dbReference type="EMBL" id="JAJKBJ010000012">
    <property type="protein sequence ID" value="MCL9684603.1"/>
    <property type="molecule type" value="Genomic_DNA"/>
</dbReference>
<protein>
    <submittedName>
        <fullName evidence="1">Uncharacterized protein</fullName>
    </submittedName>
</protein>
<accession>A0A9X2D1S0</accession>
<gene>
    <name evidence="1" type="ORF">LOX96_10900</name>
</gene>
<organism evidence="1 2">
    <name type="scientific">Legionella maioricensis</name>
    <dbReference type="NCBI Taxonomy" id="2896528"/>
    <lineage>
        <taxon>Bacteria</taxon>
        <taxon>Pseudomonadati</taxon>
        <taxon>Pseudomonadota</taxon>
        <taxon>Gammaproteobacteria</taxon>
        <taxon>Legionellales</taxon>
        <taxon>Legionellaceae</taxon>
        <taxon>Legionella</taxon>
    </lineage>
</organism>
<evidence type="ECO:0000313" key="2">
    <source>
        <dbReference type="Proteomes" id="UP001139721"/>
    </source>
</evidence>
<dbReference type="RefSeq" id="WP_250421511.1">
    <property type="nucleotide sequence ID" value="NZ_JAJKBJ010000012.1"/>
</dbReference>
<reference evidence="1" key="1">
    <citation type="submission" date="2021-11" db="EMBL/GenBank/DDBJ databases">
        <title>Legionella maioricencis sp. nov., a new species isolated from hot water samples in Mallorca.</title>
        <authorList>
            <person name="Crespi S."/>
            <person name="Drasar V."/>
            <person name="Salva-Serra F."/>
            <person name="Jaen-Luchoro D."/>
            <person name="Pineiro-Iglesias B."/>
            <person name="Aliaga F."/>
            <person name="Fernandez-Juarez V."/>
            <person name="Coll G."/>
            <person name="Moore E.R.B."/>
            <person name="Bennasar-Figueras A."/>
        </authorList>
    </citation>
    <scope>NUCLEOTIDE SEQUENCE</scope>
    <source>
        <strain evidence="1">HCPI-6</strain>
    </source>
</reference>
<sequence>MKPVIFFTDAAKDGDDLLATFHLILQAKAAGIIDQNTPVKLVTSDEIPCDANGKQNPQGKYGLRALYLNKYLELLKQQLDLPAEAYPEIIAGPVTTYYSYDEEKKKYYNKSSQSEAFYATEEVEDYYADQPAPESCLLNRDTPNAWIEQVKKATPEGATLVNIAAFNGVTDFLSQLSDEERRKFTLFNMGYNLPYSKNSELQEIIKNPNTLPYNARSTDPTKAVQAAQEMVKIDNLHVASGTTRSLPKYDQNSWLSSFTEIMSRAYLLLTLRYSDELLLPVTAFIKHSKYKGFWPHDVVPSLMMVIEQGAWGSMGLPPLKKEMLFTQIERVPATNLQLRMINNTGVLIDSTPASEIRSDLADQAIGHQSQLFTYGKEIDVVFFTSLLHFIAIQALPKEQQEAQRGLLNHYSIILRLKSNLYDLKQDPETNKEKIVQLEQQVKSTWTTVSFMELQQQLSLLTIENLKDEIQYILGSESNTFSLHQFTPEQAKSLNLLITQILDWSTEKDINKTLLNENMLQWIKAVAEYMQVTQKPLSSAMLSDLKAALQKITPTTNLTPLTTALFYRLRAEAMPTDTALNLLKQNGAFDVEFKRTGNSLIYSELSLGGNLSIVFPRGIHGISEEFKDLLTLKNHSEANKLAFKLHLAIHDAGKGDVIKSAVRKNKEGIYFVRLPDNTYYKFEPTVMFYDQPDKSLVKKPYNEIEPSDEQHFTEATAHVDHDAALEVYGAVGGAVKGCSATEFLIWDGIAPEDANKEAISICDELITLCNEMNIAQTIQGEIPFAGIKKGLDLFFAAYKKDPKMAELVFAHHCFDIYGAAQLDSFSSISAGQPEVQLKIELLYKTLVTVAQDHDNPEPSKTAFQLYRKKLAAAIPEILPIENNLENEQKIIAITRVAQMLRCHLFKVKTDAQTKHMSIAEDGVYDQRTRLFVGSIKESFNLLAKSEQQQLIEILNRNDGVENNAAAMVMYGPKLLLTATTGTEFAPQDPTESAVIAERLAPLLRLYTKLYNLQSQRSSQYSVIEIVELALIVERVFTYYKEAAREEKETFANLLFTLQETGKAKEFLAKLPPITETKTKTKQEQFACLQEALKTTAVSFEFSVPVVVPLVTPVTAKPEEIISSEPLKVEPLYEILQTLCDNRSVLNKYELQELLISEVQNTDLTIDQYNELYLNIKNIPELNTHSNPYLDRFFGINNTESWRDTLKILRNQSLEKLFAELENLESDEDKLSLLETAKNLPLFCEHRNNFIIQGAWGRTNSVKLIEEKENEILGQYALHL</sequence>
<keyword evidence="2" id="KW-1185">Reference proteome</keyword>
<dbReference type="AlphaFoldDB" id="A0A9X2D1S0"/>
<name>A0A9X2D1S0_9GAMM</name>